<comment type="caution">
    <text evidence="2">The sequence shown here is derived from an EMBL/GenBank/DDBJ whole genome shotgun (WGS) entry which is preliminary data.</text>
</comment>
<keyword evidence="1" id="KW-1133">Transmembrane helix</keyword>
<feature type="transmembrane region" description="Helical" evidence="1">
    <location>
        <begin position="20"/>
        <end position="41"/>
    </location>
</feature>
<sequence>MRALTNGLARAAVRFRPAAFVGTFVALMMAAVIVSACGIMLEAGIRAGAPAARYADTPVVVAADQRAYLPTRKGVEREDGANAVPDRARLHAALLTTVARTPGVAAAVRDVTVPVQAAPTEH</sequence>
<name>A0A4Z0FRT7_9ACTN</name>
<keyword evidence="1" id="KW-0472">Membrane</keyword>
<accession>A0A4Z0FRT7</accession>
<evidence type="ECO:0000313" key="2">
    <source>
        <dbReference type="EMBL" id="TGA84760.1"/>
    </source>
</evidence>
<evidence type="ECO:0000256" key="1">
    <source>
        <dbReference type="SAM" id="Phobius"/>
    </source>
</evidence>
<dbReference type="Proteomes" id="UP000297948">
    <property type="component" value="Unassembled WGS sequence"/>
</dbReference>
<protein>
    <submittedName>
        <fullName evidence="2">ABC transporter permease</fullName>
    </submittedName>
</protein>
<organism evidence="2 3">
    <name type="scientific">Streptomyces palmae</name>
    <dbReference type="NCBI Taxonomy" id="1701085"/>
    <lineage>
        <taxon>Bacteria</taxon>
        <taxon>Bacillati</taxon>
        <taxon>Actinomycetota</taxon>
        <taxon>Actinomycetes</taxon>
        <taxon>Kitasatosporales</taxon>
        <taxon>Streptomycetaceae</taxon>
        <taxon>Streptomyces</taxon>
    </lineage>
</organism>
<keyword evidence="3" id="KW-1185">Reference proteome</keyword>
<evidence type="ECO:0000313" key="3">
    <source>
        <dbReference type="Proteomes" id="UP000297948"/>
    </source>
</evidence>
<dbReference type="EMBL" id="SRID01000591">
    <property type="protein sequence ID" value="TGA84760.1"/>
    <property type="molecule type" value="Genomic_DNA"/>
</dbReference>
<gene>
    <name evidence="2" type="ORF">E4099_31280</name>
</gene>
<keyword evidence="1" id="KW-0812">Transmembrane</keyword>
<reference evidence="2 3" key="1">
    <citation type="submission" date="2019-03" db="EMBL/GenBank/DDBJ databases">
        <authorList>
            <person name="Gonzalez-Pimentel J.L."/>
        </authorList>
    </citation>
    <scope>NUCLEOTIDE SEQUENCE [LARGE SCALE GENOMIC DNA]</scope>
    <source>
        <strain evidence="2 3">JCM 31289</strain>
    </source>
</reference>
<feature type="non-terminal residue" evidence="2">
    <location>
        <position position="122"/>
    </location>
</feature>
<proteinExistence type="predicted"/>
<dbReference type="AlphaFoldDB" id="A0A4Z0FRT7"/>